<feature type="region of interest" description="Disordered" evidence="1">
    <location>
        <begin position="326"/>
        <end position="348"/>
    </location>
</feature>
<organism evidence="3 4">
    <name type="scientific">Plantactinospora mayteni</name>
    <dbReference type="NCBI Taxonomy" id="566021"/>
    <lineage>
        <taxon>Bacteria</taxon>
        <taxon>Bacillati</taxon>
        <taxon>Actinomycetota</taxon>
        <taxon>Actinomycetes</taxon>
        <taxon>Micromonosporales</taxon>
        <taxon>Micromonosporaceae</taxon>
        <taxon>Plantactinospora</taxon>
    </lineage>
</organism>
<feature type="domain" description="NAD-dependent epimerase/dehydratase" evidence="2">
    <location>
        <begin position="3"/>
        <end position="242"/>
    </location>
</feature>
<gene>
    <name evidence="3" type="ORF">Pma05_43640</name>
</gene>
<keyword evidence="4" id="KW-1185">Reference proteome</keyword>
<dbReference type="InterPro" id="IPR051783">
    <property type="entry name" value="NAD(P)-dependent_oxidoreduct"/>
</dbReference>
<dbReference type="InterPro" id="IPR036291">
    <property type="entry name" value="NAD(P)-bd_dom_sf"/>
</dbReference>
<dbReference type="RefSeq" id="WP_203859268.1">
    <property type="nucleotide sequence ID" value="NZ_BAAAZQ010000006.1"/>
</dbReference>
<sequence length="348" mass="37641">MRIAITGATGNVGTALLRRLARESDVEVLGIARRCPPPGAGPPYDGVRWHAADLGDPGCLHPLAERLAGLDAVVHLAWQIQPSHQRARLRRTNLNGSRHVVNAMLAAGVPKLVYASSIGTYAPGPKDRRVDEDWPVSGVGRSGYSVDKAAVEAMLVDAERDYPVLRVTRLRTALVLQHDAGAEITRYFLGRFAPVSLLLRAGRLPMVPRHRRLRVQVVHADDAAEAYLRALRSDRTGAFNIAAEPAVDGPLVAAELGGWAAPLPLGLLRLLTRAAWRTRLVPVDEGWLEMGAAVPLLDCSRAERELGWRPRRDAREALRDLLAGIATGSGTASPPLRPTERATGRRAA</sequence>
<dbReference type="Proteomes" id="UP000621500">
    <property type="component" value="Unassembled WGS sequence"/>
</dbReference>
<accession>A0ABQ4ET01</accession>
<dbReference type="EMBL" id="BONX01000029">
    <property type="protein sequence ID" value="GIG97791.1"/>
    <property type="molecule type" value="Genomic_DNA"/>
</dbReference>
<feature type="compositionally biased region" description="Basic and acidic residues" evidence="1">
    <location>
        <begin position="338"/>
        <end position="348"/>
    </location>
</feature>
<comment type="caution">
    <text evidence="3">The sequence shown here is derived from an EMBL/GenBank/DDBJ whole genome shotgun (WGS) entry which is preliminary data.</text>
</comment>
<name>A0ABQ4ET01_9ACTN</name>
<dbReference type="SUPFAM" id="SSF51735">
    <property type="entry name" value="NAD(P)-binding Rossmann-fold domains"/>
    <property type="match status" value="1"/>
</dbReference>
<protein>
    <submittedName>
        <fullName evidence="3">Nucleoside-diphosphate sugar epimerase</fullName>
    </submittedName>
</protein>
<reference evidence="3 4" key="1">
    <citation type="submission" date="2021-01" db="EMBL/GenBank/DDBJ databases">
        <title>Whole genome shotgun sequence of Plantactinospora mayteni NBRC 109088.</title>
        <authorList>
            <person name="Komaki H."/>
            <person name="Tamura T."/>
        </authorList>
    </citation>
    <scope>NUCLEOTIDE SEQUENCE [LARGE SCALE GENOMIC DNA]</scope>
    <source>
        <strain evidence="3 4">NBRC 109088</strain>
    </source>
</reference>
<dbReference type="PANTHER" id="PTHR48079:SF6">
    <property type="entry name" value="NAD(P)-BINDING DOMAIN-CONTAINING PROTEIN-RELATED"/>
    <property type="match status" value="1"/>
</dbReference>
<dbReference type="Pfam" id="PF01370">
    <property type="entry name" value="Epimerase"/>
    <property type="match status" value="1"/>
</dbReference>
<proteinExistence type="predicted"/>
<dbReference type="PANTHER" id="PTHR48079">
    <property type="entry name" value="PROTEIN YEEZ"/>
    <property type="match status" value="1"/>
</dbReference>
<evidence type="ECO:0000256" key="1">
    <source>
        <dbReference type="SAM" id="MobiDB-lite"/>
    </source>
</evidence>
<evidence type="ECO:0000313" key="4">
    <source>
        <dbReference type="Proteomes" id="UP000621500"/>
    </source>
</evidence>
<evidence type="ECO:0000313" key="3">
    <source>
        <dbReference type="EMBL" id="GIG97791.1"/>
    </source>
</evidence>
<evidence type="ECO:0000259" key="2">
    <source>
        <dbReference type="Pfam" id="PF01370"/>
    </source>
</evidence>
<dbReference type="Gene3D" id="3.40.50.720">
    <property type="entry name" value="NAD(P)-binding Rossmann-like Domain"/>
    <property type="match status" value="1"/>
</dbReference>
<dbReference type="InterPro" id="IPR001509">
    <property type="entry name" value="Epimerase_deHydtase"/>
</dbReference>